<dbReference type="RefSeq" id="WP_013395246.1">
    <property type="nucleotide sequence ID" value="NC_014640.1"/>
</dbReference>
<dbReference type="HOGENOM" id="CLU_1870885_0_0_4"/>
<dbReference type="KEGG" id="axy:AXYL_04625"/>
<dbReference type="eggNOG" id="ENOG50318K0">
    <property type="taxonomic scope" value="Bacteria"/>
</dbReference>
<name>E3HI81_ACHXA</name>
<dbReference type="EMBL" id="CP002287">
    <property type="protein sequence ID" value="ADP17940.1"/>
    <property type="molecule type" value="Genomic_DNA"/>
</dbReference>
<dbReference type="STRING" id="762376.AXYL_04625"/>
<gene>
    <name evidence="1" type="ordered locus">AXYL_04625</name>
</gene>
<dbReference type="Proteomes" id="UP000006876">
    <property type="component" value="Chromosome"/>
</dbReference>
<sequence>MRQIWAHIQGGVVAELTDVDPMGRFHPDFIWVGVSGEVMIGDSFNDGNFSRPEPSPLPVKTRYTSREFVRRFSMDEQLAIRQAQLADMEVGLVYDDFNRADFIDLEDPAVAAGIDLYVSKGLLLPKRRDELLAPDI</sequence>
<dbReference type="OrthoDB" id="8781600at2"/>
<reference evidence="1 2" key="1">
    <citation type="journal article" date="2011" name="J. Bacteriol.">
        <title>Complete genome sequence of the haloaromatic acid-degrading bacterium Achromobacter xylosoxidans A8.</title>
        <authorList>
            <person name="Strnad H."/>
            <person name="Ridl J."/>
            <person name="Paces J."/>
            <person name="Kolar M."/>
            <person name="Vlcek C."/>
            <person name="Paces V."/>
        </authorList>
    </citation>
    <scope>NUCLEOTIDE SEQUENCE [LARGE SCALE GENOMIC DNA]</scope>
    <source>
        <strain evidence="1 2">A8</strain>
    </source>
</reference>
<dbReference type="AlphaFoldDB" id="E3HI81"/>
<proteinExistence type="predicted"/>
<protein>
    <submittedName>
        <fullName evidence="1">Uncharacterized protein</fullName>
    </submittedName>
</protein>
<accession>E3HI81</accession>
<organism evidence="1 2">
    <name type="scientific">Achromobacter xylosoxidans (strain A8)</name>
    <dbReference type="NCBI Taxonomy" id="762376"/>
    <lineage>
        <taxon>Bacteria</taxon>
        <taxon>Pseudomonadati</taxon>
        <taxon>Pseudomonadota</taxon>
        <taxon>Betaproteobacteria</taxon>
        <taxon>Burkholderiales</taxon>
        <taxon>Alcaligenaceae</taxon>
        <taxon>Achromobacter</taxon>
    </lineage>
</organism>
<evidence type="ECO:0000313" key="1">
    <source>
        <dbReference type="EMBL" id="ADP17940.1"/>
    </source>
</evidence>
<evidence type="ECO:0000313" key="2">
    <source>
        <dbReference type="Proteomes" id="UP000006876"/>
    </source>
</evidence>